<dbReference type="GO" id="GO:0004252">
    <property type="term" value="F:serine-type endopeptidase activity"/>
    <property type="evidence" value="ECO:0007669"/>
    <property type="project" value="UniProtKB-UniRule"/>
</dbReference>
<keyword evidence="2" id="KW-0812">Transmembrane</keyword>
<dbReference type="PROSITE" id="PS51786">
    <property type="entry name" value="LON_PROTEOLYTIC"/>
    <property type="match status" value="1"/>
</dbReference>
<dbReference type="Gene3D" id="3.30.230.10">
    <property type="match status" value="1"/>
</dbReference>
<dbReference type="Proteomes" id="UP000568050">
    <property type="component" value="Unassembled WGS sequence"/>
</dbReference>
<evidence type="ECO:0000313" key="5">
    <source>
        <dbReference type="EMBL" id="MBB3022756.1"/>
    </source>
</evidence>
<proteinExistence type="inferred from homology"/>
<evidence type="ECO:0000256" key="1">
    <source>
        <dbReference type="PROSITE-ProRule" id="PRU01122"/>
    </source>
</evidence>
<dbReference type="InterPro" id="IPR027065">
    <property type="entry name" value="Lon_Prtase"/>
</dbReference>
<accession>A0A839R229</accession>
<name>A0A839R229_9MICO</name>
<dbReference type="InterPro" id="IPR020568">
    <property type="entry name" value="Ribosomal_Su5_D2-typ_SF"/>
</dbReference>
<keyword evidence="1" id="KW-0720">Serine protease</keyword>
<keyword evidence="1" id="KW-0378">Hydrolase</keyword>
<dbReference type="InterPro" id="IPR001478">
    <property type="entry name" value="PDZ"/>
</dbReference>
<dbReference type="Gene3D" id="2.30.42.10">
    <property type="match status" value="1"/>
</dbReference>
<feature type="active site" evidence="1">
    <location>
        <position position="300"/>
    </location>
</feature>
<feature type="active site" evidence="1">
    <location>
        <position position="255"/>
    </location>
</feature>
<dbReference type="Pfam" id="PF05362">
    <property type="entry name" value="Lon_C"/>
    <property type="match status" value="1"/>
</dbReference>
<dbReference type="Pfam" id="PF13180">
    <property type="entry name" value="PDZ_2"/>
    <property type="match status" value="1"/>
</dbReference>
<dbReference type="SUPFAM" id="SSF50156">
    <property type="entry name" value="PDZ domain-like"/>
    <property type="match status" value="1"/>
</dbReference>
<dbReference type="SUPFAM" id="SSF54211">
    <property type="entry name" value="Ribosomal protein S5 domain 2-like"/>
    <property type="match status" value="1"/>
</dbReference>
<dbReference type="InterPro" id="IPR036034">
    <property type="entry name" value="PDZ_sf"/>
</dbReference>
<dbReference type="GO" id="GO:0006508">
    <property type="term" value="P:proteolysis"/>
    <property type="evidence" value="ECO:0007669"/>
    <property type="project" value="UniProtKB-KW"/>
</dbReference>
<dbReference type="PROSITE" id="PS50106">
    <property type="entry name" value="PDZ"/>
    <property type="match status" value="1"/>
</dbReference>
<dbReference type="GO" id="GO:0030163">
    <property type="term" value="P:protein catabolic process"/>
    <property type="evidence" value="ECO:0007669"/>
    <property type="project" value="InterPro"/>
</dbReference>
<dbReference type="GO" id="GO:0005524">
    <property type="term" value="F:ATP binding"/>
    <property type="evidence" value="ECO:0007669"/>
    <property type="project" value="InterPro"/>
</dbReference>
<gene>
    <name evidence="5" type="ORF">FHX50_001004</name>
</gene>
<keyword evidence="2" id="KW-0472">Membrane</keyword>
<evidence type="ECO:0000256" key="2">
    <source>
        <dbReference type="SAM" id="Phobius"/>
    </source>
</evidence>
<dbReference type="PANTHER" id="PTHR10046">
    <property type="entry name" value="ATP DEPENDENT LON PROTEASE FAMILY MEMBER"/>
    <property type="match status" value="1"/>
</dbReference>
<reference evidence="5 6" key="1">
    <citation type="submission" date="2020-08" db="EMBL/GenBank/DDBJ databases">
        <title>Sequencing the genomes of 1000 actinobacteria strains.</title>
        <authorList>
            <person name="Klenk H.-P."/>
        </authorList>
    </citation>
    <scope>NUCLEOTIDE SEQUENCE [LARGE SCALE GENOMIC DNA]</scope>
    <source>
        <strain evidence="5 6">DSM 23040</strain>
    </source>
</reference>
<dbReference type="SMART" id="SM00228">
    <property type="entry name" value="PDZ"/>
    <property type="match status" value="1"/>
</dbReference>
<evidence type="ECO:0000313" key="6">
    <source>
        <dbReference type="Proteomes" id="UP000568050"/>
    </source>
</evidence>
<dbReference type="InterPro" id="IPR014721">
    <property type="entry name" value="Ribsml_uS5_D2-typ_fold_subgr"/>
</dbReference>
<feature type="transmembrane region" description="Helical" evidence="2">
    <location>
        <begin position="20"/>
        <end position="38"/>
    </location>
</feature>
<dbReference type="GO" id="GO:0004176">
    <property type="term" value="F:ATP-dependent peptidase activity"/>
    <property type="evidence" value="ECO:0007669"/>
    <property type="project" value="UniProtKB-UniRule"/>
</dbReference>
<feature type="domain" description="Lon proteolytic" evidence="4">
    <location>
        <begin position="251"/>
        <end position="348"/>
    </location>
</feature>
<comment type="similarity">
    <text evidence="1">Belongs to the peptidase S16 family.</text>
</comment>
<organism evidence="5 6">
    <name type="scientific">Helcobacillus massiliensis</name>
    <dbReference type="NCBI Taxonomy" id="521392"/>
    <lineage>
        <taxon>Bacteria</taxon>
        <taxon>Bacillati</taxon>
        <taxon>Actinomycetota</taxon>
        <taxon>Actinomycetes</taxon>
        <taxon>Micrococcales</taxon>
        <taxon>Dermabacteraceae</taxon>
        <taxon>Helcobacillus</taxon>
    </lineage>
</organism>
<dbReference type="EC" id="3.4.21.53" evidence="1"/>
<protein>
    <recommendedName>
        <fullName evidence="1">endopeptidase La</fullName>
        <ecNumber evidence="1">3.4.21.53</ecNumber>
    </recommendedName>
</protein>
<keyword evidence="1" id="KW-0645">Protease</keyword>
<comment type="catalytic activity">
    <reaction evidence="1">
        <text>Hydrolysis of proteins in presence of ATP.</text>
        <dbReference type="EC" id="3.4.21.53"/>
    </reaction>
</comment>
<dbReference type="InterPro" id="IPR008269">
    <property type="entry name" value="Lon_proteolytic"/>
</dbReference>
<dbReference type="EMBL" id="JACHWP010000001">
    <property type="protein sequence ID" value="MBB3022756.1"/>
    <property type="molecule type" value="Genomic_DNA"/>
</dbReference>
<dbReference type="RefSeq" id="WP_183375046.1">
    <property type="nucleotide sequence ID" value="NZ_CBCSFZ010000030.1"/>
</dbReference>
<sequence length="366" mass="37497">MSSPAPVPQQSRRISARRSLIGSIALIALCVLTLIATLTPSPYVIESAGPTVDVLGEVDGTQVIEVKGSEPEKPDGQLRMTTVAVLGAPGQPAPTTAVFAAWFDPTKSILPREAVYPDTQDEEGSKLMTSAQMSSSQQEAIAVALAAQGMESTPVVRISGVRSDGPAAQLLKPGDRVVSVNGTESDEVPALQKATADTPAGGTADFVVERDGKRTTVSVPVEQKDGRSVVGIVLTPGFDFPVDVRIALDGIGGPSAGLIFALGIYDEMTPGSLTGGKRIAGTGTIDQSGAVGPIGGIRQKLVGAKEDGAEFFLAPADNCAEVVGHVPDGLSVVRVSTFEDAKHAVETIADSGSTAGLPTCTASERT</sequence>
<keyword evidence="2" id="KW-1133">Transmembrane helix</keyword>
<dbReference type="AlphaFoldDB" id="A0A839R229"/>
<evidence type="ECO:0000259" key="3">
    <source>
        <dbReference type="PROSITE" id="PS50106"/>
    </source>
</evidence>
<evidence type="ECO:0000259" key="4">
    <source>
        <dbReference type="PROSITE" id="PS51786"/>
    </source>
</evidence>
<feature type="domain" description="PDZ" evidence="3">
    <location>
        <begin position="130"/>
        <end position="212"/>
    </location>
</feature>
<keyword evidence="6" id="KW-1185">Reference proteome</keyword>
<comment type="caution">
    <text evidence="5">The sequence shown here is derived from an EMBL/GenBank/DDBJ whole genome shotgun (WGS) entry which is preliminary data.</text>
</comment>